<evidence type="ECO:0000313" key="3">
    <source>
        <dbReference type="Proteomes" id="UP000617734"/>
    </source>
</evidence>
<dbReference type="Proteomes" id="UP000617734">
    <property type="component" value="Unassembled WGS sequence"/>
</dbReference>
<gene>
    <name evidence="2" type="ORF">GCM10018781_21190</name>
</gene>
<reference evidence="2" key="2">
    <citation type="submission" date="2020-09" db="EMBL/GenBank/DDBJ databases">
        <authorList>
            <person name="Sun Q."/>
            <person name="Ohkuma M."/>
        </authorList>
    </citation>
    <scope>NUCLEOTIDE SEQUENCE</scope>
    <source>
        <strain evidence="2">JCM 4646</strain>
    </source>
</reference>
<reference evidence="2" key="1">
    <citation type="journal article" date="2014" name="Int. J. Syst. Evol. Microbiol.">
        <title>Complete genome sequence of Corynebacterium casei LMG S-19264T (=DSM 44701T), isolated from a smear-ripened cheese.</title>
        <authorList>
            <consortium name="US DOE Joint Genome Institute (JGI-PGF)"/>
            <person name="Walter F."/>
            <person name="Albersmeier A."/>
            <person name="Kalinowski J."/>
            <person name="Ruckert C."/>
        </authorList>
    </citation>
    <scope>NUCLEOTIDE SEQUENCE</scope>
    <source>
        <strain evidence="2">JCM 4646</strain>
    </source>
</reference>
<sequence length="61" mass="6570">MPGGESLLTVRRSDGTVRVKFVPISPGHDKAPAAPTEGVATIDRGDSRPDRSYAEKLYRTS</sequence>
<dbReference type="EMBL" id="BNBO01000008">
    <property type="protein sequence ID" value="GHH66818.1"/>
    <property type="molecule type" value="Genomic_DNA"/>
</dbReference>
<accession>A0A919FK37</accession>
<keyword evidence="3" id="KW-1185">Reference proteome</keyword>
<organism evidence="2 3">
    <name type="scientific">Kitasatospora indigofera</name>
    <dbReference type="NCBI Taxonomy" id="67307"/>
    <lineage>
        <taxon>Bacteria</taxon>
        <taxon>Bacillati</taxon>
        <taxon>Actinomycetota</taxon>
        <taxon>Actinomycetes</taxon>
        <taxon>Kitasatosporales</taxon>
        <taxon>Streptomycetaceae</taxon>
        <taxon>Kitasatospora</taxon>
    </lineage>
</organism>
<protein>
    <submittedName>
        <fullName evidence="2">Uncharacterized protein</fullName>
    </submittedName>
</protein>
<evidence type="ECO:0000313" key="2">
    <source>
        <dbReference type="EMBL" id="GHH66818.1"/>
    </source>
</evidence>
<feature type="region of interest" description="Disordered" evidence="1">
    <location>
        <begin position="22"/>
        <end position="61"/>
    </location>
</feature>
<dbReference type="AlphaFoldDB" id="A0A919FK37"/>
<feature type="compositionally biased region" description="Basic and acidic residues" evidence="1">
    <location>
        <begin position="43"/>
        <end position="61"/>
    </location>
</feature>
<name>A0A919FK37_9ACTN</name>
<comment type="caution">
    <text evidence="2">The sequence shown here is derived from an EMBL/GenBank/DDBJ whole genome shotgun (WGS) entry which is preliminary data.</text>
</comment>
<proteinExistence type="predicted"/>
<evidence type="ECO:0000256" key="1">
    <source>
        <dbReference type="SAM" id="MobiDB-lite"/>
    </source>
</evidence>